<comment type="caution">
    <text evidence="1">The sequence shown here is derived from an EMBL/GenBank/DDBJ whole genome shotgun (WGS) entry which is preliminary data.</text>
</comment>
<gene>
    <name evidence="1" type="ORF">H9945_07295</name>
</gene>
<reference evidence="1" key="2">
    <citation type="submission" date="2021-04" db="EMBL/GenBank/DDBJ databases">
        <authorList>
            <person name="Gilroy R."/>
        </authorList>
    </citation>
    <scope>NUCLEOTIDE SEQUENCE</scope>
    <source>
        <strain evidence="1">ChiBcec8-13705</strain>
    </source>
</reference>
<name>A0A9D2S390_9FIRM</name>
<accession>A0A9D2S390</accession>
<proteinExistence type="predicted"/>
<evidence type="ECO:0000313" key="2">
    <source>
        <dbReference type="Proteomes" id="UP000886803"/>
    </source>
</evidence>
<dbReference type="InterPro" id="IPR015421">
    <property type="entry name" value="PyrdxlP-dep_Trfase_major"/>
</dbReference>
<dbReference type="Gene3D" id="3.90.1150.60">
    <property type="entry name" value="Methioning gamme-lyase, C-terminal domain"/>
    <property type="match status" value="1"/>
</dbReference>
<dbReference type="SUPFAM" id="SSF53383">
    <property type="entry name" value="PLP-dependent transferases"/>
    <property type="match status" value="1"/>
</dbReference>
<organism evidence="1 2">
    <name type="scientific">Candidatus Gemmiger avicola</name>
    <dbReference type="NCBI Taxonomy" id="2838605"/>
    <lineage>
        <taxon>Bacteria</taxon>
        <taxon>Bacillati</taxon>
        <taxon>Bacillota</taxon>
        <taxon>Clostridia</taxon>
        <taxon>Eubacteriales</taxon>
        <taxon>Gemmiger</taxon>
    </lineage>
</organism>
<dbReference type="InterPro" id="IPR015424">
    <property type="entry name" value="PyrdxlP-dep_Trfase"/>
</dbReference>
<sequence length="422" mass="45713">MIEEFYDLQPAVLDLDRKALELCREPFAKVEEIRDYNQLKMLRAFTDSGVEARHFWGSSGYGVWDDSRNKLEEVFARCMGAEAALVRPQFMSGTHTLAVALFGLLRPGDTLLAATGRPYDTLEGVIGLGDAGKGCGTLREFGVLYDECPLRPDFTPDYDIIAKKARTATVVHIQRSRGYTQRNAFDLATIEKIARIVRTANPDAVIFVDNCYGEFTQKREPLAAGADLIAGSFIKNPGGGITPTGGYIAGRADLVEKCSHRFTAPGIGADLGCTQDSLRDTFLGFYYAPGVVCEALKAAIYAQCLLEMVGANPVPRYTDDHNDIVTCFDAGSAAALQGFCTGIQHGSPIDSIVTPEPADEPGYTDKVIMASGSFTEGSTIEISCDGPLRPPYTCYLQGGVNFTAARAAILNAVQNAFFRENE</sequence>
<dbReference type="EMBL" id="DWYG01000122">
    <property type="protein sequence ID" value="HJB42287.1"/>
    <property type="molecule type" value="Genomic_DNA"/>
</dbReference>
<dbReference type="PANTHER" id="PTHR46658">
    <property type="entry name" value="CYS OR MET METABOLISM PYRIDOXAL-PHOSPHATE-DEPENDENT ENZYME"/>
    <property type="match status" value="1"/>
</dbReference>
<dbReference type="Proteomes" id="UP000886803">
    <property type="component" value="Unassembled WGS sequence"/>
</dbReference>
<dbReference type="Gene3D" id="3.40.640.10">
    <property type="entry name" value="Type I PLP-dependent aspartate aminotransferase-like (Major domain)"/>
    <property type="match status" value="1"/>
</dbReference>
<dbReference type="AlphaFoldDB" id="A0A9D2S390"/>
<evidence type="ECO:0000313" key="1">
    <source>
        <dbReference type="EMBL" id="HJB42287.1"/>
    </source>
</evidence>
<dbReference type="PANTHER" id="PTHR46658:SF1">
    <property type="entry name" value="CYS OR MET METABOLISM PYRIDOXAL-PHOSPHATE-DEPENDENT ENZYME"/>
    <property type="match status" value="1"/>
</dbReference>
<dbReference type="InterPro" id="IPR009651">
    <property type="entry name" value="Met_g_lyase_put"/>
</dbReference>
<protein>
    <submittedName>
        <fullName evidence="1">Methionine gamma-lyase family protein</fullName>
    </submittedName>
</protein>
<reference evidence="1" key="1">
    <citation type="journal article" date="2021" name="PeerJ">
        <title>Extensive microbial diversity within the chicken gut microbiome revealed by metagenomics and culture.</title>
        <authorList>
            <person name="Gilroy R."/>
            <person name="Ravi A."/>
            <person name="Getino M."/>
            <person name="Pursley I."/>
            <person name="Horton D.L."/>
            <person name="Alikhan N.F."/>
            <person name="Baker D."/>
            <person name="Gharbi K."/>
            <person name="Hall N."/>
            <person name="Watson M."/>
            <person name="Adriaenssens E.M."/>
            <person name="Foster-Nyarko E."/>
            <person name="Jarju S."/>
            <person name="Secka A."/>
            <person name="Antonio M."/>
            <person name="Oren A."/>
            <person name="Chaudhuri R.R."/>
            <person name="La Ragione R."/>
            <person name="Hildebrand F."/>
            <person name="Pallen M.J."/>
        </authorList>
    </citation>
    <scope>NUCLEOTIDE SEQUENCE</scope>
    <source>
        <strain evidence="1">ChiBcec8-13705</strain>
    </source>
</reference>
<dbReference type="Pfam" id="PF06838">
    <property type="entry name" value="Met_gamma_lyase"/>
    <property type="match status" value="1"/>
</dbReference>